<evidence type="ECO:0000313" key="3">
    <source>
        <dbReference type="Proteomes" id="UP001374535"/>
    </source>
</evidence>
<gene>
    <name evidence="2" type="ORF">V8G54_001112</name>
</gene>
<accession>A0AAQ3P9X9</accession>
<feature type="region of interest" description="Disordered" evidence="1">
    <location>
        <begin position="55"/>
        <end position="79"/>
    </location>
</feature>
<protein>
    <submittedName>
        <fullName evidence="2">Uncharacterized protein</fullName>
    </submittedName>
</protein>
<organism evidence="2 3">
    <name type="scientific">Vigna mungo</name>
    <name type="common">Black gram</name>
    <name type="synonym">Phaseolus mungo</name>
    <dbReference type="NCBI Taxonomy" id="3915"/>
    <lineage>
        <taxon>Eukaryota</taxon>
        <taxon>Viridiplantae</taxon>
        <taxon>Streptophyta</taxon>
        <taxon>Embryophyta</taxon>
        <taxon>Tracheophyta</taxon>
        <taxon>Spermatophyta</taxon>
        <taxon>Magnoliopsida</taxon>
        <taxon>eudicotyledons</taxon>
        <taxon>Gunneridae</taxon>
        <taxon>Pentapetalae</taxon>
        <taxon>rosids</taxon>
        <taxon>fabids</taxon>
        <taxon>Fabales</taxon>
        <taxon>Fabaceae</taxon>
        <taxon>Papilionoideae</taxon>
        <taxon>50 kb inversion clade</taxon>
        <taxon>NPAAA clade</taxon>
        <taxon>indigoferoid/millettioid clade</taxon>
        <taxon>Phaseoleae</taxon>
        <taxon>Vigna</taxon>
    </lineage>
</organism>
<evidence type="ECO:0000313" key="2">
    <source>
        <dbReference type="EMBL" id="WVZ22568.1"/>
    </source>
</evidence>
<dbReference type="Proteomes" id="UP001374535">
    <property type="component" value="Chromosome 1"/>
</dbReference>
<proteinExistence type="predicted"/>
<keyword evidence="3" id="KW-1185">Reference proteome</keyword>
<dbReference type="EMBL" id="CP144700">
    <property type="protein sequence ID" value="WVZ22568.1"/>
    <property type="molecule type" value="Genomic_DNA"/>
</dbReference>
<reference evidence="2 3" key="1">
    <citation type="journal article" date="2023" name="Life. Sci Alliance">
        <title>Evolutionary insights into 3D genome organization and epigenetic landscape of Vigna mungo.</title>
        <authorList>
            <person name="Junaid A."/>
            <person name="Singh B."/>
            <person name="Bhatia S."/>
        </authorList>
    </citation>
    <scope>NUCLEOTIDE SEQUENCE [LARGE SCALE GENOMIC DNA]</scope>
    <source>
        <strain evidence="2">Urdbean</strain>
    </source>
</reference>
<name>A0AAQ3P9X9_VIGMU</name>
<sequence>MPNMSSSLNKWNLQEENNAIYKISIERPSKSTRGRKQIQNNTYSLSSSLICVPPYSGKRTRSPSLTDTGMKFPALSRDPGPTAITLPELSCFETTQHKAWFNR</sequence>
<evidence type="ECO:0000256" key="1">
    <source>
        <dbReference type="SAM" id="MobiDB-lite"/>
    </source>
</evidence>
<dbReference type="AlphaFoldDB" id="A0AAQ3P9X9"/>